<dbReference type="AlphaFoldDB" id="A0AA39XZU4"/>
<dbReference type="InterPro" id="IPR021840">
    <property type="entry name" value="DUF3433"/>
</dbReference>
<feature type="transmembrane region" description="Helical" evidence="2">
    <location>
        <begin position="792"/>
        <end position="815"/>
    </location>
</feature>
<proteinExistence type="predicted"/>
<evidence type="ECO:0000256" key="2">
    <source>
        <dbReference type="SAM" id="Phobius"/>
    </source>
</evidence>
<dbReference type="EMBL" id="JAULSV010000006">
    <property type="protein sequence ID" value="KAK0642030.1"/>
    <property type="molecule type" value="Genomic_DNA"/>
</dbReference>
<dbReference type="PANTHER" id="PTHR37544">
    <property type="entry name" value="SPRAY-RELATED"/>
    <property type="match status" value="1"/>
</dbReference>
<comment type="caution">
    <text evidence="3">The sequence shown here is derived from an EMBL/GenBank/DDBJ whole genome shotgun (WGS) entry which is preliminary data.</text>
</comment>
<evidence type="ECO:0000313" key="4">
    <source>
        <dbReference type="Proteomes" id="UP001174936"/>
    </source>
</evidence>
<feature type="transmembrane region" description="Helical" evidence="2">
    <location>
        <begin position="597"/>
        <end position="616"/>
    </location>
</feature>
<reference evidence="3" key="1">
    <citation type="submission" date="2023-06" db="EMBL/GenBank/DDBJ databases">
        <title>Genome-scale phylogeny and comparative genomics of the fungal order Sordariales.</title>
        <authorList>
            <consortium name="Lawrence Berkeley National Laboratory"/>
            <person name="Hensen N."/>
            <person name="Bonometti L."/>
            <person name="Westerberg I."/>
            <person name="Brannstrom I.O."/>
            <person name="Guillou S."/>
            <person name="Cros-Aarteil S."/>
            <person name="Calhoun S."/>
            <person name="Haridas S."/>
            <person name="Kuo A."/>
            <person name="Mondo S."/>
            <person name="Pangilinan J."/>
            <person name="Riley R."/>
            <person name="Labutti K."/>
            <person name="Andreopoulos B."/>
            <person name="Lipzen A."/>
            <person name="Chen C."/>
            <person name="Yanf M."/>
            <person name="Daum C."/>
            <person name="Ng V."/>
            <person name="Clum A."/>
            <person name="Steindorff A."/>
            <person name="Ohm R."/>
            <person name="Martin F."/>
            <person name="Silar P."/>
            <person name="Natvig D."/>
            <person name="Lalanne C."/>
            <person name="Gautier V."/>
            <person name="Ament-Velasquez S.L."/>
            <person name="Kruys A."/>
            <person name="Hutchinson M.I."/>
            <person name="Powell A.J."/>
            <person name="Barry K."/>
            <person name="Miller A.N."/>
            <person name="Grigoriev I.V."/>
            <person name="Debuchy R."/>
            <person name="Gladieux P."/>
            <person name="Thoren M.H."/>
            <person name="Johannesson H."/>
        </authorList>
    </citation>
    <scope>NUCLEOTIDE SEQUENCE</scope>
    <source>
        <strain evidence="3">SMH2532-1</strain>
    </source>
</reference>
<name>A0AA39XZU4_9PEZI</name>
<protein>
    <submittedName>
        <fullName evidence="3">Uncharacterized protein</fullName>
    </submittedName>
</protein>
<keyword evidence="2" id="KW-0472">Membrane</keyword>
<feature type="transmembrane region" description="Helical" evidence="2">
    <location>
        <begin position="533"/>
        <end position="551"/>
    </location>
</feature>
<dbReference type="Proteomes" id="UP001174936">
    <property type="component" value="Unassembled WGS sequence"/>
</dbReference>
<feature type="transmembrane region" description="Helical" evidence="2">
    <location>
        <begin position="900"/>
        <end position="919"/>
    </location>
</feature>
<keyword evidence="2" id="KW-1133">Transmembrane helix</keyword>
<feature type="region of interest" description="Disordered" evidence="1">
    <location>
        <begin position="108"/>
        <end position="129"/>
    </location>
</feature>
<gene>
    <name evidence="3" type="ORF">B0T16DRAFT_420926</name>
</gene>
<feature type="transmembrane region" description="Helical" evidence="2">
    <location>
        <begin position="648"/>
        <end position="667"/>
    </location>
</feature>
<feature type="transmembrane region" description="Helical" evidence="2">
    <location>
        <begin position="931"/>
        <end position="956"/>
    </location>
</feature>
<dbReference type="Pfam" id="PF11915">
    <property type="entry name" value="DUF3433"/>
    <property type="match status" value="1"/>
</dbReference>
<accession>A0AA39XZU4</accession>
<evidence type="ECO:0000313" key="3">
    <source>
        <dbReference type="EMBL" id="KAK0642030.1"/>
    </source>
</evidence>
<feature type="transmembrane region" description="Helical" evidence="2">
    <location>
        <begin position="835"/>
        <end position="852"/>
    </location>
</feature>
<feature type="transmembrane region" description="Helical" evidence="2">
    <location>
        <begin position="31"/>
        <end position="48"/>
    </location>
</feature>
<sequence>MWRFWLASCFRSSSAQEDRKIPNYRPFCLKLPALVFLAVYIGLLLTALEWGCRGFPTSSGVQTIPNDEQTGGRVVFHSAPLVQARATRTTPTATPSVVQRTRIPPRTIANAQSTRGIPSPSPKKSRDAGSLYLNHNNRTTAFNGTANLNGTELPPPAVFAGIKAYPPSYLEYLTQANGSQSWNNSLRARHPGESNYGQLDGRRVFVMFGFVSENELEDFGLYPGGGDDYGGSFIQFFYDVAAVSRCDPQRLYGSTAGIALCSGPAFVFVDDNCFKVWQHYEDLEKTYKQQKGSMWQHYEMLGWKRWQPGIFSAMGEIPRCSSEKVGIDMYMEVDVSHHSTWVNDEGTERYIVLINRMTGEIKTTVTIAETPITTPPATQRAWTTAVVEKNRDGIPTATRTVEVAVVVDGDTGATRTTTVYPAKARTTLITLTDSAGRIVSIMTRVIPMVKTTMVISAIPGVVEEFTEIFDVPVAAPTDIQLPRNIPVTLTDASGVPTATVTANPLSPKGKPVPPVYSTPDGEGGFHILTNREYWMIFFLPVLAAIPCSVFAEMISSNIATLLPFRRLSRAGGATVEESLVRPMGLILGFLPRGNNPAAFLSALFVLLSAAITSLSSEAVGIGLGGNCKSDDFKGCYLGVAVFLQTTRALQALLAVSLAVVIGMAVILSRWTTGVATHPGGIMATGALIQDEHVRRLFRRLGVEKSTSGSISHGEIANALGGHRFYLDFFKHQPSGRLEYGITAEKITTPRNKAEPKWITRSITKASTIASSTMQSIRPRRIAALDWTTYRPVTITCVLDSCGLLFHFGLIILITYYNATELPHTDFEKFMNSQDFGVRIFFTALGVLLAMFWDKYYTRVAALEPYRLLSLHPQPASTLAISPPTDVFTGALHSIFTHGQIFVSIVAITNILSKFVPMLLSNIPFSPIQTWQIHLVCAWGTIASLVLMVLVIAYGMLFMKYPDMQIDPAKSLAGRVYYLCDSEVVQDFEGLSLVTGEKEKKQMMAVDEEKERKFYGFGKMKGVSGMVGRTGVNYWRVDEKGKKGGGQISGGNER</sequence>
<dbReference type="PANTHER" id="PTHR37544:SF3">
    <property type="entry name" value="SPRAY"/>
    <property type="match status" value="1"/>
</dbReference>
<keyword evidence="4" id="KW-1185">Reference proteome</keyword>
<organism evidence="3 4">
    <name type="scientific">Cercophora newfieldiana</name>
    <dbReference type="NCBI Taxonomy" id="92897"/>
    <lineage>
        <taxon>Eukaryota</taxon>
        <taxon>Fungi</taxon>
        <taxon>Dikarya</taxon>
        <taxon>Ascomycota</taxon>
        <taxon>Pezizomycotina</taxon>
        <taxon>Sordariomycetes</taxon>
        <taxon>Sordariomycetidae</taxon>
        <taxon>Sordariales</taxon>
        <taxon>Lasiosphaeriaceae</taxon>
        <taxon>Cercophora</taxon>
    </lineage>
</organism>
<keyword evidence="2" id="KW-0812">Transmembrane</keyword>
<evidence type="ECO:0000256" key="1">
    <source>
        <dbReference type="SAM" id="MobiDB-lite"/>
    </source>
</evidence>